<evidence type="ECO:0000256" key="3">
    <source>
        <dbReference type="ARBA" id="ARBA00001936"/>
    </source>
</evidence>
<dbReference type="RefSeq" id="WP_220161100.1">
    <property type="nucleotide sequence ID" value="NZ_CP080507.1"/>
</dbReference>
<dbReference type="FunFam" id="3.40.50.1100:FF:000007">
    <property type="entry name" value="L-threonine dehydratase catabolic TdcB"/>
    <property type="match status" value="1"/>
</dbReference>
<dbReference type="GO" id="GO:0030170">
    <property type="term" value="F:pyridoxal phosphate binding"/>
    <property type="evidence" value="ECO:0007669"/>
    <property type="project" value="InterPro"/>
</dbReference>
<dbReference type="AlphaFoldDB" id="A0A8F9XKA2"/>
<dbReference type="PANTHER" id="PTHR43050:SF1">
    <property type="entry name" value="SERINE RACEMASE"/>
    <property type="match status" value="1"/>
</dbReference>
<comment type="similarity">
    <text evidence="5">Belongs to the serine/threonine dehydratase family.</text>
</comment>
<dbReference type="GO" id="GO:0003941">
    <property type="term" value="F:L-serine ammonia-lyase activity"/>
    <property type="evidence" value="ECO:0007669"/>
    <property type="project" value="TreeGrafter"/>
</dbReference>
<dbReference type="CDD" id="cd01562">
    <property type="entry name" value="Thr-dehyd"/>
    <property type="match status" value="1"/>
</dbReference>
<comment type="cofactor">
    <cofactor evidence="1">
        <name>Ca(2+)</name>
        <dbReference type="ChEBI" id="CHEBI:29108"/>
    </cofactor>
</comment>
<dbReference type="GO" id="GO:0005524">
    <property type="term" value="F:ATP binding"/>
    <property type="evidence" value="ECO:0007669"/>
    <property type="project" value="TreeGrafter"/>
</dbReference>
<evidence type="ECO:0000259" key="9">
    <source>
        <dbReference type="Pfam" id="PF00291"/>
    </source>
</evidence>
<dbReference type="EMBL" id="CP080507">
    <property type="protein sequence ID" value="QYM77996.1"/>
    <property type="molecule type" value="Genomic_DNA"/>
</dbReference>
<dbReference type="Proteomes" id="UP000825051">
    <property type="component" value="Chromosome"/>
</dbReference>
<comment type="cofactor">
    <cofactor evidence="2">
        <name>pyridoxal 5'-phosphate</name>
        <dbReference type="ChEBI" id="CHEBI:597326"/>
    </cofactor>
</comment>
<evidence type="ECO:0000256" key="8">
    <source>
        <dbReference type="ARBA" id="ARBA00023239"/>
    </source>
</evidence>
<evidence type="ECO:0000256" key="2">
    <source>
        <dbReference type="ARBA" id="ARBA00001933"/>
    </source>
</evidence>
<dbReference type="Pfam" id="PF00291">
    <property type="entry name" value="PALP"/>
    <property type="match status" value="1"/>
</dbReference>
<accession>A0A8F9XKA2</accession>
<dbReference type="PANTHER" id="PTHR43050">
    <property type="entry name" value="SERINE / THREONINE RACEMASE FAMILY MEMBER"/>
    <property type="match status" value="1"/>
</dbReference>
<dbReference type="Gene3D" id="3.40.50.1100">
    <property type="match status" value="2"/>
</dbReference>
<keyword evidence="7" id="KW-0663">Pyridoxal phosphate</keyword>
<feature type="domain" description="Tryptophan synthase beta chain-like PALP" evidence="9">
    <location>
        <begin position="22"/>
        <end position="305"/>
    </location>
</feature>
<sequence>MKTDSVTLEDIRAAHARIASRVHRTPVLTSAWLDEEVGARLYFKCENLQHVGAFKARGACNAVFSLSDEAAARGVVTHSSGNHGAALAWAARARGIAAHVVMPSNAAQPKQRAVAAYGARVVFCEPTLAAREATCARVQAETGATLVHPYNDLRVIAGQGTAAVELLEQAPGLEVVVVPVGGGGLLSGTAVAVKAVQAGTQVWGAEPAQADDASQSLRAGRIVQTTANTVADGLRSALGELDFPLIQAHVDDIVTVSEEEIVAAMRRLWEALRVIVEPSSAVAFAAVRGRRWSGGGPRVGLILTGGNVDLDHLPWSVGA</sequence>
<dbReference type="GO" id="GO:0070179">
    <property type="term" value="P:D-serine biosynthetic process"/>
    <property type="evidence" value="ECO:0007669"/>
    <property type="project" value="TreeGrafter"/>
</dbReference>
<comment type="cofactor">
    <cofactor evidence="4">
        <name>Mg(2+)</name>
        <dbReference type="ChEBI" id="CHEBI:18420"/>
    </cofactor>
</comment>
<evidence type="ECO:0000256" key="4">
    <source>
        <dbReference type="ARBA" id="ARBA00001946"/>
    </source>
</evidence>
<dbReference type="PROSITE" id="PS00165">
    <property type="entry name" value="DEHYDRATASE_SER_THR"/>
    <property type="match status" value="1"/>
</dbReference>
<dbReference type="GO" id="GO:0018114">
    <property type="term" value="F:threonine racemase activity"/>
    <property type="evidence" value="ECO:0007669"/>
    <property type="project" value="TreeGrafter"/>
</dbReference>
<keyword evidence="6" id="KW-0460">Magnesium</keyword>
<dbReference type="InterPro" id="IPR036052">
    <property type="entry name" value="TrpB-like_PALP_sf"/>
</dbReference>
<dbReference type="KEGG" id="ole:K0B96_11815"/>
<evidence type="ECO:0000313" key="10">
    <source>
        <dbReference type="EMBL" id="QYM77996.1"/>
    </source>
</evidence>
<evidence type="ECO:0000256" key="6">
    <source>
        <dbReference type="ARBA" id="ARBA00022842"/>
    </source>
</evidence>
<keyword evidence="8" id="KW-0456">Lyase</keyword>
<dbReference type="InterPro" id="IPR000634">
    <property type="entry name" value="Ser/Thr_deHydtase_PyrdxlP-BS"/>
</dbReference>
<dbReference type="GO" id="GO:0030378">
    <property type="term" value="F:serine racemase activity"/>
    <property type="evidence" value="ECO:0007669"/>
    <property type="project" value="TreeGrafter"/>
</dbReference>
<name>A0A8F9XKA2_9BACT</name>
<gene>
    <name evidence="10" type="ORF">K0B96_11815</name>
</gene>
<proteinExistence type="inferred from homology"/>
<organism evidence="10 11">
    <name type="scientific">Horticoccus luteus</name>
    <dbReference type="NCBI Taxonomy" id="2862869"/>
    <lineage>
        <taxon>Bacteria</taxon>
        <taxon>Pseudomonadati</taxon>
        <taxon>Verrucomicrobiota</taxon>
        <taxon>Opitutia</taxon>
        <taxon>Opitutales</taxon>
        <taxon>Opitutaceae</taxon>
        <taxon>Horticoccus</taxon>
    </lineage>
</organism>
<evidence type="ECO:0000256" key="5">
    <source>
        <dbReference type="ARBA" id="ARBA00010869"/>
    </source>
</evidence>
<reference evidence="10" key="1">
    <citation type="submission" date="2021-08" db="EMBL/GenBank/DDBJ databases">
        <title>Genome of a novel bacterium of the phylum Verrucomicrobia, Oleiharenicola sp. KSB-15.</title>
        <authorList>
            <person name="Chung J.-H."/>
            <person name="Ahn J.-H."/>
            <person name="Yoon Y."/>
            <person name="Kim D.-Y."/>
            <person name="An S.-H."/>
            <person name="Park I."/>
            <person name="Yeon J."/>
        </authorList>
    </citation>
    <scope>NUCLEOTIDE SEQUENCE</scope>
    <source>
        <strain evidence="10">KSB-15</strain>
    </source>
</reference>
<comment type="cofactor">
    <cofactor evidence="3">
        <name>Mn(2+)</name>
        <dbReference type="ChEBI" id="CHEBI:29035"/>
    </cofactor>
</comment>
<dbReference type="GO" id="GO:0000287">
    <property type="term" value="F:magnesium ion binding"/>
    <property type="evidence" value="ECO:0007669"/>
    <property type="project" value="TreeGrafter"/>
</dbReference>
<evidence type="ECO:0000256" key="7">
    <source>
        <dbReference type="ARBA" id="ARBA00022898"/>
    </source>
</evidence>
<protein>
    <submittedName>
        <fullName evidence="10">Pyridoxal-phosphate dependent enzyme</fullName>
    </submittedName>
</protein>
<evidence type="ECO:0000313" key="11">
    <source>
        <dbReference type="Proteomes" id="UP000825051"/>
    </source>
</evidence>
<keyword evidence="11" id="KW-1185">Reference proteome</keyword>
<dbReference type="FunFam" id="3.40.50.1100:FF:000041">
    <property type="entry name" value="Threonine ammonia-lyase, variant"/>
    <property type="match status" value="1"/>
</dbReference>
<dbReference type="SUPFAM" id="SSF53686">
    <property type="entry name" value="Tryptophan synthase beta subunit-like PLP-dependent enzymes"/>
    <property type="match status" value="1"/>
</dbReference>
<evidence type="ECO:0000256" key="1">
    <source>
        <dbReference type="ARBA" id="ARBA00001913"/>
    </source>
</evidence>
<dbReference type="InterPro" id="IPR001926">
    <property type="entry name" value="TrpB-like_PALP"/>
</dbReference>